<keyword evidence="1" id="KW-0808">Transferase</keyword>
<dbReference type="SUPFAM" id="SSF53756">
    <property type="entry name" value="UDP-Glycosyltransferase/glycogen phosphorylase"/>
    <property type="match status" value="1"/>
</dbReference>
<dbReference type="EMBL" id="NFJX01000049">
    <property type="protein sequence ID" value="OUP12664.1"/>
    <property type="molecule type" value="Genomic_DNA"/>
</dbReference>
<proteinExistence type="predicted"/>
<protein>
    <submittedName>
        <fullName evidence="1">Glycosyltransferase WbuB</fullName>
    </submittedName>
</protein>
<dbReference type="AlphaFoldDB" id="A0A1Y4HXA9"/>
<reference evidence="2" key="1">
    <citation type="submission" date="2017-04" db="EMBL/GenBank/DDBJ databases">
        <title>Function of individual gut microbiota members based on whole genome sequencing of pure cultures obtained from chicken caecum.</title>
        <authorList>
            <person name="Medvecky M."/>
            <person name="Cejkova D."/>
            <person name="Polansky O."/>
            <person name="Karasova D."/>
            <person name="Kubasova T."/>
            <person name="Cizek A."/>
            <person name="Rychlik I."/>
        </authorList>
    </citation>
    <scope>NUCLEOTIDE SEQUENCE [LARGE SCALE GENOMIC DNA]</scope>
    <source>
        <strain evidence="2">An199</strain>
    </source>
</reference>
<feature type="non-terminal residue" evidence="1">
    <location>
        <position position="1"/>
    </location>
</feature>
<name>A0A1Y4HXA9_PARDI</name>
<dbReference type="Proteomes" id="UP000195950">
    <property type="component" value="Unassembled WGS sequence"/>
</dbReference>
<dbReference type="GO" id="GO:0016740">
    <property type="term" value="F:transferase activity"/>
    <property type="evidence" value="ECO:0007669"/>
    <property type="project" value="UniProtKB-KW"/>
</dbReference>
<gene>
    <name evidence="1" type="ORF">B5F32_21430</name>
</gene>
<sequence>DLLPLGVPILFCGGGEGEEIVKENQLGLVSAPGDYEGLSKNIRAMSHLPDEEYRQLKANCLRLSQTTFCFERQLEVYKRFLSAF</sequence>
<comment type="caution">
    <text evidence="1">The sequence shown here is derived from an EMBL/GenBank/DDBJ whole genome shotgun (WGS) entry which is preliminary data.</text>
</comment>
<organism evidence="1 2">
    <name type="scientific">Parabacteroides distasonis</name>
    <dbReference type="NCBI Taxonomy" id="823"/>
    <lineage>
        <taxon>Bacteria</taxon>
        <taxon>Pseudomonadati</taxon>
        <taxon>Bacteroidota</taxon>
        <taxon>Bacteroidia</taxon>
        <taxon>Bacteroidales</taxon>
        <taxon>Tannerellaceae</taxon>
        <taxon>Parabacteroides</taxon>
    </lineage>
</organism>
<evidence type="ECO:0000313" key="2">
    <source>
        <dbReference type="Proteomes" id="UP000195950"/>
    </source>
</evidence>
<evidence type="ECO:0000313" key="1">
    <source>
        <dbReference type="EMBL" id="OUP12664.1"/>
    </source>
</evidence>
<accession>A0A1Y4HXA9</accession>